<feature type="region of interest" description="Disordered" evidence="1">
    <location>
        <begin position="233"/>
        <end position="260"/>
    </location>
</feature>
<sequence>MLFQKPHQGRGIVDDAVPDNVRGPAPQERPQDLPHEKDAAPDPIPRPVVAHPVAPQVREHRRPVRVRDPLRLARRPGRVRYEGQALPIHPGRTGGFFLRVWLIDVHPKNLLPIGQAPGVGLFGEHDDGLAVGEDVLQLGRGVGELQRNEGAAGLHGGQYRHHVLPAALHVHADGVFWGDAEREEVGGEPVGPPVEFSVRQRGLGVHQGGRVRGLPRLALEELVQAEVSFVHDLPPASRTTGDRRETGGPARPQKMLETPTSTVEPAALLIPKRPFLTYVHDKKQCCDLFRLRQDAAGEVSGPRPGRRPLRAKRPGEQQCT</sequence>
<evidence type="ECO:0000256" key="1">
    <source>
        <dbReference type="SAM" id="MobiDB-lite"/>
    </source>
</evidence>
<name>A0A6J4TTI3_9ACTN</name>
<protein>
    <submittedName>
        <fullName evidence="2">Uncharacterized protein</fullName>
    </submittedName>
</protein>
<proteinExistence type="predicted"/>
<gene>
    <name evidence="2" type="ORF">AVDCRST_MAG05-4497</name>
</gene>
<organism evidence="2">
    <name type="scientific">uncultured Rubrobacteraceae bacterium</name>
    <dbReference type="NCBI Taxonomy" id="349277"/>
    <lineage>
        <taxon>Bacteria</taxon>
        <taxon>Bacillati</taxon>
        <taxon>Actinomycetota</taxon>
        <taxon>Rubrobacteria</taxon>
        <taxon>Rubrobacterales</taxon>
        <taxon>Rubrobacteraceae</taxon>
        <taxon>environmental samples</taxon>
    </lineage>
</organism>
<feature type="region of interest" description="Disordered" evidence="1">
    <location>
        <begin position="296"/>
        <end position="320"/>
    </location>
</feature>
<feature type="compositionally biased region" description="Basic and acidic residues" evidence="1">
    <location>
        <begin position="29"/>
        <end position="40"/>
    </location>
</feature>
<feature type="region of interest" description="Disordered" evidence="1">
    <location>
        <begin position="1"/>
        <end position="47"/>
    </location>
</feature>
<accession>A0A6J4TTI3</accession>
<dbReference type="EMBL" id="CADCVM010000487">
    <property type="protein sequence ID" value="CAA9531861.1"/>
    <property type="molecule type" value="Genomic_DNA"/>
</dbReference>
<dbReference type="AntiFam" id="ANF00178">
    <property type="entry name" value="Shadow ORF (opposite dhbF)"/>
</dbReference>
<dbReference type="AlphaFoldDB" id="A0A6J4TTI3"/>
<reference evidence="2" key="1">
    <citation type="submission" date="2020-02" db="EMBL/GenBank/DDBJ databases">
        <authorList>
            <person name="Meier V. D."/>
        </authorList>
    </citation>
    <scope>NUCLEOTIDE SEQUENCE</scope>
    <source>
        <strain evidence="2">AVDCRST_MAG05</strain>
    </source>
</reference>
<evidence type="ECO:0000313" key="2">
    <source>
        <dbReference type="EMBL" id="CAA9531861.1"/>
    </source>
</evidence>